<dbReference type="PANTHER" id="PTHR12585:SF70">
    <property type="entry name" value="RAD21_REC8 N TERMINAL DOMAIN PROTEIN (AFU_ORTHOLOGUE AFUA_6G02900)"/>
    <property type="match status" value="1"/>
</dbReference>
<dbReference type="GO" id="GO:0005634">
    <property type="term" value="C:nucleus"/>
    <property type="evidence" value="ECO:0007669"/>
    <property type="project" value="UniProtKB-SubCell"/>
</dbReference>
<evidence type="ECO:0000256" key="1">
    <source>
        <dbReference type="ARBA" id="ARBA00004123"/>
    </source>
</evidence>
<dbReference type="EMBL" id="PQXL01000672">
    <property type="protein sequence ID" value="THV44307.1"/>
    <property type="molecule type" value="Genomic_DNA"/>
</dbReference>
<dbReference type="GO" id="GO:0003682">
    <property type="term" value="F:chromatin binding"/>
    <property type="evidence" value="ECO:0007669"/>
    <property type="project" value="TreeGrafter"/>
</dbReference>
<feature type="domain" description="Rad21/Rec8-like protein N-terminal" evidence="3">
    <location>
        <begin position="1"/>
        <end position="98"/>
    </location>
</feature>
<evidence type="ECO:0000256" key="2">
    <source>
        <dbReference type="ARBA" id="ARBA00023242"/>
    </source>
</evidence>
<sequence>MFYSHEILTSRKHGIATVWLVATLGSKSSTKKITRKAILDVDVKKACNTILEPDAPMALRLQSNLLYGVSRVYGQQVGYVLSDTIHVEQNLRGLGKKLFGSLDLETVKVK</sequence>
<dbReference type="GO" id="GO:0030892">
    <property type="term" value="C:mitotic cohesin complex"/>
    <property type="evidence" value="ECO:0007669"/>
    <property type="project" value="TreeGrafter"/>
</dbReference>
<evidence type="ECO:0000313" key="5">
    <source>
        <dbReference type="Proteomes" id="UP000308671"/>
    </source>
</evidence>
<organism evidence="4 5">
    <name type="scientific">Botrytis galanthina</name>
    <dbReference type="NCBI Taxonomy" id="278940"/>
    <lineage>
        <taxon>Eukaryota</taxon>
        <taxon>Fungi</taxon>
        <taxon>Dikarya</taxon>
        <taxon>Ascomycota</taxon>
        <taxon>Pezizomycotina</taxon>
        <taxon>Leotiomycetes</taxon>
        <taxon>Helotiales</taxon>
        <taxon>Sclerotiniaceae</taxon>
        <taxon>Botrytis</taxon>
    </lineage>
</organism>
<proteinExistence type="predicted"/>
<dbReference type="InterPro" id="IPR039781">
    <property type="entry name" value="Rad21/Rec8-like"/>
</dbReference>
<keyword evidence="2" id="KW-0539">Nucleus</keyword>
<protein>
    <recommendedName>
        <fullName evidence="3">Rad21/Rec8-like protein N-terminal domain-containing protein</fullName>
    </recommendedName>
</protein>
<evidence type="ECO:0000259" key="3">
    <source>
        <dbReference type="Pfam" id="PF04825"/>
    </source>
</evidence>
<dbReference type="GO" id="GO:0007064">
    <property type="term" value="P:mitotic sister chromatid cohesion"/>
    <property type="evidence" value="ECO:0007669"/>
    <property type="project" value="TreeGrafter"/>
</dbReference>
<comment type="subcellular location">
    <subcellularLocation>
        <location evidence="1">Nucleus</location>
    </subcellularLocation>
</comment>
<keyword evidence="5" id="KW-1185">Reference proteome</keyword>
<gene>
    <name evidence="4" type="ORF">BGAL_0676g00040</name>
</gene>
<dbReference type="PANTHER" id="PTHR12585">
    <property type="entry name" value="SCC1 / RAD21 FAMILY MEMBER"/>
    <property type="match status" value="1"/>
</dbReference>
<dbReference type="Proteomes" id="UP000308671">
    <property type="component" value="Unassembled WGS sequence"/>
</dbReference>
<evidence type="ECO:0000313" key="4">
    <source>
        <dbReference type="EMBL" id="THV44307.1"/>
    </source>
</evidence>
<reference evidence="4 5" key="1">
    <citation type="submission" date="2017-12" db="EMBL/GenBank/DDBJ databases">
        <title>Comparative genomics of Botrytis spp.</title>
        <authorList>
            <person name="Valero-Jimenez C.A."/>
            <person name="Tapia P."/>
            <person name="Veloso J."/>
            <person name="Silva-Moreno E."/>
            <person name="Staats M."/>
            <person name="Valdes J.H."/>
            <person name="Van Kan J.A.L."/>
        </authorList>
    </citation>
    <scope>NUCLEOTIDE SEQUENCE [LARGE SCALE GENOMIC DNA]</scope>
    <source>
        <strain evidence="4 5">MUCL435</strain>
    </source>
</reference>
<dbReference type="InterPro" id="IPR006910">
    <property type="entry name" value="Rad21_Rec8_N"/>
</dbReference>
<name>A0A4S8QHN0_9HELO</name>
<dbReference type="Pfam" id="PF04825">
    <property type="entry name" value="Rad21_Rec8_N"/>
    <property type="match status" value="1"/>
</dbReference>
<accession>A0A4S8QHN0</accession>
<dbReference type="AlphaFoldDB" id="A0A4S8QHN0"/>
<comment type="caution">
    <text evidence="4">The sequence shown here is derived from an EMBL/GenBank/DDBJ whole genome shotgun (WGS) entry which is preliminary data.</text>
</comment>
<dbReference type="OrthoDB" id="5427633at2759"/>